<comment type="subcellular location">
    <subcellularLocation>
        <location evidence="10">Cell membrane</location>
        <topology evidence="10">Multi-pass membrane protein</topology>
    </subcellularLocation>
</comment>
<feature type="transmembrane region" description="Helical" evidence="10">
    <location>
        <begin position="54"/>
        <end position="78"/>
    </location>
</feature>
<comment type="catalytic activity">
    <reaction evidence="10">
        <text>an acyl phosphate + sn-glycerol 3-phosphate = a 1-acyl-sn-glycero-3-phosphate + phosphate</text>
        <dbReference type="Rhea" id="RHEA:34075"/>
        <dbReference type="ChEBI" id="CHEBI:43474"/>
        <dbReference type="ChEBI" id="CHEBI:57597"/>
        <dbReference type="ChEBI" id="CHEBI:57970"/>
        <dbReference type="ChEBI" id="CHEBI:59918"/>
        <dbReference type="EC" id="2.3.1.275"/>
    </reaction>
</comment>
<keyword evidence="7 10" id="KW-0472">Membrane</keyword>
<dbReference type="AlphaFoldDB" id="A0A0A8B4R8"/>
<organism evidence="11 12">
    <name type="scientific">Berryella intestinalis</name>
    <dbReference type="NCBI Taxonomy" id="1531429"/>
    <lineage>
        <taxon>Bacteria</taxon>
        <taxon>Bacillati</taxon>
        <taxon>Actinomycetota</taxon>
        <taxon>Coriobacteriia</taxon>
        <taxon>Eggerthellales</taxon>
        <taxon>Eggerthellaceae</taxon>
        <taxon>Berryella</taxon>
    </lineage>
</organism>
<sequence length="212" mass="21925">MAVAAVFAASFLLGSIPWGVIVSRLFFHTDVRQHGSGNIGTTNALRTLGKKGGAAVFALDAAKGLLSGVAVGLASLLPFQAAPSAFELQILSAVAFLACTWGHIFSPWLGFKGGKGIAVAFGCMMVAFGPVPGLIELAVFIVVVAASRYVSLGSIAAALLCPITAAFVFWPNGWAVAVCSLAAATVVWAHRGNIERLRAHTESKLGSKKSDR</sequence>
<dbReference type="HOGENOM" id="CLU_081254_4_0_11"/>
<keyword evidence="6 10" id="KW-0443">Lipid metabolism</keyword>
<dbReference type="UniPathway" id="UPA00085"/>
<dbReference type="PANTHER" id="PTHR30309">
    <property type="entry name" value="INNER MEMBRANE PROTEIN YGIH"/>
    <property type="match status" value="1"/>
</dbReference>
<feature type="transmembrane region" description="Helical" evidence="10">
    <location>
        <begin position="174"/>
        <end position="190"/>
    </location>
</feature>
<evidence type="ECO:0000256" key="9">
    <source>
        <dbReference type="ARBA" id="ARBA00023264"/>
    </source>
</evidence>
<keyword evidence="1 10" id="KW-1003">Cell membrane</keyword>
<dbReference type="KEGG" id="cbac:JI75_03215"/>
<reference evidence="12" key="1">
    <citation type="submission" date="2014-08" db="EMBL/GenBank/DDBJ databases">
        <title>Coriobacteriaceae sp. complete genome.</title>
        <authorList>
            <person name="Looft T."/>
            <person name="Bayles D.O."/>
            <person name="Stanton T.B."/>
        </authorList>
    </citation>
    <scope>NUCLEOTIDE SEQUENCE [LARGE SCALE GENOMIC DNA]</scope>
    <source>
        <strain evidence="12">68-1-3</strain>
    </source>
</reference>
<feature type="transmembrane region" description="Helical" evidence="10">
    <location>
        <begin position="117"/>
        <end position="142"/>
    </location>
</feature>
<evidence type="ECO:0000313" key="11">
    <source>
        <dbReference type="EMBL" id="AJC11823.1"/>
    </source>
</evidence>
<dbReference type="EMBL" id="CP009302">
    <property type="protein sequence ID" value="AJC11823.1"/>
    <property type="molecule type" value="Genomic_DNA"/>
</dbReference>
<dbReference type="Pfam" id="PF02660">
    <property type="entry name" value="G3P_acyltransf"/>
    <property type="match status" value="1"/>
</dbReference>
<evidence type="ECO:0000256" key="4">
    <source>
        <dbReference type="ARBA" id="ARBA00022692"/>
    </source>
</evidence>
<keyword evidence="8 10" id="KW-0594">Phospholipid biosynthesis</keyword>
<evidence type="ECO:0000256" key="1">
    <source>
        <dbReference type="ARBA" id="ARBA00022475"/>
    </source>
</evidence>
<evidence type="ECO:0000256" key="7">
    <source>
        <dbReference type="ARBA" id="ARBA00023136"/>
    </source>
</evidence>
<dbReference type="HAMAP" id="MF_01043">
    <property type="entry name" value="PlsY"/>
    <property type="match status" value="1"/>
</dbReference>
<evidence type="ECO:0000256" key="8">
    <source>
        <dbReference type="ARBA" id="ARBA00023209"/>
    </source>
</evidence>
<dbReference type="GO" id="GO:0008654">
    <property type="term" value="P:phospholipid biosynthetic process"/>
    <property type="evidence" value="ECO:0007669"/>
    <property type="project" value="UniProtKB-UniRule"/>
</dbReference>
<dbReference type="GO" id="GO:0005886">
    <property type="term" value="C:plasma membrane"/>
    <property type="evidence" value="ECO:0007669"/>
    <property type="project" value="UniProtKB-SubCell"/>
</dbReference>
<dbReference type="STRING" id="1531429.JI75_03215"/>
<proteinExistence type="inferred from homology"/>
<dbReference type="EC" id="2.3.1.275" evidence="10"/>
<comment type="pathway">
    <text evidence="10">Lipid metabolism; phospholipid metabolism.</text>
</comment>
<evidence type="ECO:0000256" key="2">
    <source>
        <dbReference type="ARBA" id="ARBA00022516"/>
    </source>
</evidence>
<dbReference type="SMART" id="SM01207">
    <property type="entry name" value="G3P_acyltransf"/>
    <property type="match status" value="1"/>
</dbReference>
<feature type="transmembrane region" description="Helical" evidence="10">
    <location>
        <begin position="90"/>
        <end position="111"/>
    </location>
</feature>
<keyword evidence="5 10" id="KW-1133">Transmembrane helix</keyword>
<dbReference type="GO" id="GO:0043772">
    <property type="term" value="F:acyl-phosphate glycerol-3-phosphate acyltransferase activity"/>
    <property type="evidence" value="ECO:0007669"/>
    <property type="project" value="UniProtKB-UniRule"/>
</dbReference>
<keyword evidence="12" id="KW-1185">Reference proteome</keyword>
<dbReference type="PANTHER" id="PTHR30309:SF0">
    <property type="entry name" value="GLYCEROL-3-PHOSPHATE ACYLTRANSFERASE-RELATED"/>
    <property type="match status" value="1"/>
</dbReference>
<evidence type="ECO:0000256" key="5">
    <source>
        <dbReference type="ARBA" id="ARBA00022989"/>
    </source>
</evidence>
<name>A0A0A8B4R8_9ACTN</name>
<comment type="similarity">
    <text evidence="10">Belongs to the PlsY family.</text>
</comment>
<evidence type="ECO:0000256" key="10">
    <source>
        <dbReference type="HAMAP-Rule" id="MF_01043"/>
    </source>
</evidence>
<protein>
    <recommendedName>
        <fullName evidence="10">Glycerol-3-phosphate acyltransferase</fullName>
    </recommendedName>
    <alternativeName>
        <fullName evidence="10">Acyl-PO4 G3P acyltransferase</fullName>
    </alternativeName>
    <alternativeName>
        <fullName evidence="10">Acyl-phosphate--glycerol-3-phosphate acyltransferase</fullName>
    </alternativeName>
    <alternativeName>
        <fullName evidence="10">G3P acyltransferase</fullName>
        <shortName evidence="10">GPAT</shortName>
        <ecNumber evidence="10">2.3.1.275</ecNumber>
    </alternativeName>
    <alternativeName>
        <fullName evidence="10">Lysophosphatidic acid synthase</fullName>
        <shortName evidence="10">LPA synthase</shortName>
    </alternativeName>
</protein>
<dbReference type="Proteomes" id="UP000031121">
    <property type="component" value="Chromosome"/>
</dbReference>
<reference evidence="11 12" key="2">
    <citation type="journal article" date="2015" name="Genome Announc.">
        <title>Complete Genome Sequence of Coriobacteriaceae Strain 68-1-3, a Novel Mucus-Degrading Isolate from the Swine Intestinal Tract.</title>
        <authorList>
            <person name="Looft T."/>
            <person name="Bayles D.O."/>
            <person name="Alt D.P."/>
            <person name="Stanton T.B."/>
        </authorList>
    </citation>
    <scope>NUCLEOTIDE SEQUENCE [LARGE SCALE GENOMIC DNA]</scope>
    <source>
        <strain evidence="11 12">68-1-3</strain>
    </source>
</reference>
<evidence type="ECO:0000256" key="6">
    <source>
        <dbReference type="ARBA" id="ARBA00023098"/>
    </source>
</evidence>
<keyword evidence="9 10" id="KW-1208">Phospholipid metabolism</keyword>
<keyword evidence="2 10" id="KW-0444">Lipid biosynthesis</keyword>
<evidence type="ECO:0000313" key="12">
    <source>
        <dbReference type="Proteomes" id="UP000031121"/>
    </source>
</evidence>
<dbReference type="InterPro" id="IPR003811">
    <property type="entry name" value="G3P_acylTferase_PlsY"/>
</dbReference>
<evidence type="ECO:0000256" key="3">
    <source>
        <dbReference type="ARBA" id="ARBA00022679"/>
    </source>
</evidence>
<dbReference type="NCBIfam" id="TIGR00023">
    <property type="entry name" value="glycerol-3-phosphate 1-O-acyltransferase PlsY"/>
    <property type="match status" value="1"/>
</dbReference>
<comment type="function">
    <text evidence="10">Catalyzes the transfer of an acyl group from acyl-phosphate (acyl-PO(4)) to glycerol-3-phosphate (G3P) to form lysophosphatidic acid (LPA). This enzyme utilizes acyl-phosphate as fatty acyl donor, but not acyl-CoA or acyl-ACP.</text>
</comment>
<keyword evidence="3 10" id="KW-0808">Transferase</keyword>
<keyword evidence="4 10" id="KW-0812">Transmembrane</keyword>
<gene>
    <name evidence="10" type="primary">plsY</name>
    <name evidence="11" type="ORF">JI75_03215</name>
</gene>
<comment type="subunit">
    <text evidence="10">Probably interacts with PlsX.</text>
</comment>
<accession>A0A0A8B4R8</accession>